<sequence>MFRIGTPTSPHGDLVFGGFIFDWSWHENAGMQGLNAFIDGEVEIRNIRFEGIHSLGTHGNMRVATATSDSVALIESIDMSGGGLHFRDTINTRTTRRYGGDTDELDFGQSWSTTGMTGHPNQQGTTIFRNVISGPWPDNAIYVRGGTGRKIVSNCVAWNGGGCQIRTNGGNDWEPVGWLDGTEDKEEALNGEYPGSVVENSRCIVEKKPEGVYVTPRGLLLQDGPQTVRNCEIEIGYAEGGGAGGTYGLGTRGEEGDAPAGPAVFENCTITLHERTDAVYVSPYSNTIELRDIDINTVGWESGLDRLVGGQGADRLENVIVNTA</sequence>
<gene>
    <name evidence="1" type="ORF">C492_07820</name>
</gene>
<evidence type="ECO:0008006" key="3">
    <source>
        <dbReference type="Google" id="ProtNLM"/>
    </source>
</evidence>
<dbReference type="EMBL" id="AOIA01000056">
    <property type="protein sequence ID" value="ELY62629.1"/>
    <property type="molecule type" value="Genomic_DNA"/>
</dbReference>
<name>L9XLH0_9EURY</name>
<accession>L9XLH0</accession>
<organism evidence="1 2">
    <name type="scientific">Natronococcus jeotgali DSM 18795</name>
    <dbReference type="NCBI Taxonomy" id="1227498"/>
    <lineage>
        <taxon>Archaea</taxon>
        <taxon>Methanobacteriati</taxon>
        <taxon>Methanobacteriota</taxon>
        <taxon>Stenosarchaea group</taxon>
        <taxon>Halobacteria</taxon>
        <taxon>Halobacteriales</taxon>
        <taxon>Natrialbaceae</taxon>
        <taxon>Natronococcus</taxon>
    </lineage>
</organism>
<evidence type="ECO:0000313" key="2">
    <source>
        <dbReference type="Proteomes" id="UP000011531"/>
    </source>
</evidence>
<reference evidence="1 2" key="1">
    <citation type="journal article" date="2014" name="PLoS Genet.">
        <title>Phylogenetically driven sequencing of extremely halophilic archaea reveals strategies for static and dynamic osmo-response.</title>
        <authorList>
            <person name="Becker E.A."/>
            <person name="Seitzer P.M."/>
            <person name="Tritt A."/>
            <person name="Larsen D."/>
            <person name="Krusor M."/>
            <person name="Yao A.I."/>
            <person name="Wu D."/>
            <person name="Madern D."/>
            <person name="Eisen J.A."/>
            <person name="Darling A.E."/>
            <person name="Facciotti M.T."/>
        </authorList>
    </citation>
    <scope>NUCLEOTIDE SEQUENCE [LARGE SCALE GENOMIC DNA]</scope>
    <source>
        <strain evidence="1 2">DSM 18795</strain>
    </source>
</reference>
<evidence type="ECO:0000313" key="1">
    <source>
        <dbReference type="EMBL" id="ELY62629.1"/>
    </source>
</evidence>
<proteinExistence type="predicted"/>
<protein>
    <recommendedName>
        <fullName evidence="3">Right handed beta helix domain-containing protein</fullName>
    </recommendedName>
</protein>
<dbReference type="AlphaFoldDB" id="L9XLH0"/>
<comment type="caution">
    <text evidence="1">The sequence shown here is derived from an EMBL/GenBank/DDBJ whole genome shotgun (WGS) entry which is preliminary data.</text>
</comment>
<dbReference type="Proteomes" id="UP000011531">
    <property type="component" value="Unassembled WGS sequence"/>
</dbReference>
<keyword evidence="2" id="KW-1185">Reference proteome</keyword>